<sequence length="185" mass="21086">MKRFEEKTIKTESIFKGKVIDLQVDDVELPNGKTSKRELVKHPGAVAIIARTDEGKVIMVEQYRKPLEKSIIEIPAGKLEAGENPEETAKRELAEETGYEADELSFVVSYYTSPGFADEKLYVYEAKGLKLSENRLDGDEDEFVDLVEVTLEEAKQMIKQERIHDAKTIHAIYYLLLDQLNYGID</sequence>
<comment type="cofactor">
    <cofactor evidence="1">
        <name>Mg(2+)</name>
        <dbReference type="ChEBI" id="CHEBI:18420"/>
    </cofactor>
</comment>
<dbReference type="OrthoDB" id="9806150at2"/>
<evidence type="ECO:0000313" key="5">
    <source>
        <dbReference type="EMBL" id="PKR78914.1"/>
    </source>
</evidence>
<evidence type="ECO:0000259" key="4">
    <source>
        <dbReference type="PROSITE" id="PS51462"/>
    </source>
</evidence>
<dbReference type="InterPro" id="IPR000086">
    <property type="entry name" value="NUDIX_hydrolase_dom"/>
</dbReference>
<dbReference type="GO" id="GO:0016462">
    <property type="term" value="F:pyrophosphatase activity"/>
    <property type="evidence" value="ECO:0007669"/>
    <property type="project" value="UniProtKB-ARBA"/>
</dbReference>
<evidence type="ECO:0000313" key="6">
    <source>
        <dbReference type="Proteomes" id="UP000243524"/>
    </source>
</evidence>
<dbReference type="Proteomes" id="UP000243524">
    <property type="component" value="Unassembled WGS sequence"/>
</dbReference>
<name>A0A2I0QX64_9BACI</name>
<dbReference type="InterPro" id="IPR015797">
    <property type="entry name" value="NUDIX_hydrolase-like_dom_sf"/>
</dbReference>
<dbReference type="GO" id="GO:0005829">
    <property type="term" value="C:cytosol"/>
    <property type="evidence" value="ECO:0007669"/>
    <property type="project" value="TreeGrafter"/>
</dbReference>
<comment type="similarity">
    <text evidence="3">Belongs to the Nudix hydrolase family.</text>
</comment>
<dbReference type="RefSeq" id="WP_101330658.1">
    <property type="nucleotide sequence ID" value="NZ_PJNH01000001.1"/>
</dbReference>
<dbReference type="EMBL" id="PJNH01000001">
    <property type="protein sequence ID" value="PKR78914.1"/>
    <property type="molecule type" value="Genomic_DNA"/>
</dbReference>
<dbReference type="Pfam" id="PF00293">
    <property type="entry name" value="NUDIX"/>
    <property type="match status" value="1"/>
</dbReference>
<dbReference type="Gene3D" id="3.90.79.10">
    <property type="entry name" value="Nucleoside Triphosphate Pyrophosphohydrolase"/>
    <property type="match status" value="1"/>
</dbReference>
<dbReference type="GO" id="GO:0019693">
    <property type="term" value="P:ribose phosphate metabolic process"/>
    <property type="evidence" value="ECO:0007669"/>
    <property type="project" value="TreeGrafter"/>
</dbReference>
<dbReference type="AlphaFoldDB" id="A0A2I0QX64"/>
<dbReference type="PRINTS" id="PR00502">
    <property type="entry name" value="NUDIXFAMILY"/>
</dbReference>
<dbReference type="InterPro" id="IPR020476">
    <property type="entry name" value="Nudix_hydrolase"/>
</dbReference>
<dbReference type="SUPFAM" id="SSF55811">
    <property type="entry name" value="Nudix"/>
    <property type="match status" value="1"/>
</dbReference>
<dbReference type="PANTHER" id="PTHR11839">
    <property type="entry name" value="UDP/ADP-SUGAR PYROPHOSPHATASE"/>
    <property type="match status" value="1"/>
</dbReference>
<dbReference type="CDD" id="cd03424">
    <property type="entry name" value="NUDIX_ADPRase_Nudt5_UGPPase_Nudt14"/>
    <property type="match status" value="1"/>
</dbReference>
<protein>
    <submittedName>
        <fullName evidence="5">ADP-ribose pyrophosphatase</fullName>
    </submittedName>
</protein>
<dbReference type="PROSITE" id="PS51462">
    <property type="entry name" value="NUDIX"/>
    <property type="match status" value="1"/>
</dbReference>
<gene>
    <name evidence="5" type="ORF">CEY16_03935</name>
</gene>
<reference evidence="5 6" key="1">
    <citation type="submission" date="2017-06" db="EMBL/GenBank/DDBJ databases">
        <title>the draft geome sequence of Illustriluteabacillus marina B3227.</title>
        <authorList>
            <person name="He R.-H."/>
            <person name="Du Z.-J."/>
        </authorList>
    </citation>
    <scope>NUCLEOTIDE SEQUENCE [LARGE SCALE GENOMIC DNA]</scope>
    <source>
        <strain evidence="5 6">B3227</strain>
    </source>
</reference>
<accession>A0A2I0QX64</accession>
<keyword evidence="2 3" id="KW-0378">Hydrolase</keyword>
<keyword evidence="6" id="KW-1185">Reference proteome</keyword>
<dbReference type="GO" id="GO:0006753">
    <property type="term" value="P:nucleoside phosphate metabolic process"/>
    <property type="evidence" value="ECO:0007669"/>
    <property type="project" value="TreeGrafter"/>
</dbReference>
<evidence type="ECO:0000256" key="3">
    <source>
        <dbReference type="RuleBase" id="RU003476"/>
    </source>
</evidence>
<organism evidence="5 6">
    <name type="scientific">Halalkalibacillus sediminis</name>
    <dbReference type="NCBI Taxonomy" id="2018042"/>
    <lineage>
        <taxon>Bacteria</taxon>
        <taxon>Bacillati</taxon>
        <taxon>Bacillota</taxon>
        <taxon>Bacilli</taxon>
        <taxon>Bacillales</taxon>
        <taxon>Bacillaceae</taxon>
        <taxon>Halalkalibacillus</taxon>
    </lineage>
</organism>
<dbReference type="InterPro" id="IPR020084">
    <property type="entry name" value="NUDIX_hydrolase_CS"/>
</dbReference>
<evidence type="ECO:0000256" key="2">
    <source>
        <dbReference type="ARBA" id="ARBA00022801"/>
    </source>
</evidence>
<dbReference type="PANTHER" id="PTHR11839:SF18">
    <property type="entry name" value="NUDIX HYDROLASE DOMAIN-CONTAINING PROTEIN"/>
    <property type="match status" value="1"/>
</dbReference>
<feature type="domain" description="Nudix hydrolase" evidence="4">
    <location>
        <begin position="40"/>
        <end position="171"/>
    </location>
</feature>
<dbReference type="FunFam" id="3.90.79.10:FF:000024">
    <property type="entry name" value="ADP-ribose pyrophosphatase"/>
    <property type="match status" value="1"/>
</dbReference>
<evidence type="ECO:0000256" key="1">
    <source>
        <dbReference type="ARBA" id="ARBA00001946"/>
    </source>
</evidence>
<dbReference type="PROSITE" id="PS00893">
    <property type="entry name" value="NUDIX_BOX"/>
    <property type="match status" value="1"/>
</dbReference>
<proteinExistence type="inferred from homology"/>
<comment type="caution">
    <text evidence="5">The sequence shown here is derived from an EMBL/GenBank/DDBJ whole genome shotgun (WGS) entry which is preliminary data.</text>
</comment>